<keyword evidence="5" id="KW-0833">Ubl conjugation pathway</keyword>
<dbReference type="InterPro" id="IPR028889">
    <property type="entry name" value="USP"/>
</dbReference>
<dbReference type="SUPFAM" id="SSF54001">
    <property type="entry name" value="Cysteine proteinases"/>
    <property type="match status" value="1"/>
</dbReference>
<evidence type="ECO:0000256" key="6">
    <source>
        <dbReference type="SAM" id="MobiDB-lite"/>
    </source>
</evidence>
<proteinExistence type="inferred from homology"/>
<dbReference type="Pfam" id="PF00443">
    <property type="entry name" value="UCH"/>
    <property type="match status" value="1"/>
</dbReference>
<evidence type="ECO:0000256" key="3">
    <source>
        <dbReference type="ARBA" id="ARBA00022670"/>
    </source>
</evidence>
<dbReference type="InterPro" id="IPR018200">
    <property type="entry name" value="USP_CS"/>
</dbReference>
<comment type="catalytic activity">
    <reaction evidence="1 5">
        <text>Thiol-dependent hydrolysis of ester, thioester, amide, peptide and isopeptide bonds formed by the C-terminal Gly of ubiquitin (a 76-residue protein attached to proteins as an intracellular targeting signal).</text>
        <dbReference type="EC" id="3.4.19.12"/>
    </reaction>
</comment>
<dbReference type="PROSITE" id="PS00972">
    <property type="entry name" value="USP_1"/>
    <property type="match status" value="1"/>
</dbReference>
<keyword evidence="5" id="KW-0788">Thiol protease</keyword>
<feature type="domain" description="USP" evidence="7">
    <location>
        <begin position="33"/>
        <end position="511"/>
    </location>
</feature>
<dbReference type="InterPro" id="IPR001394">
    <property type="entry name" value="Peptidase_C19_UCH"/>
</dbReference>
<gene>
    <name evidence="8" type="ORF">CVLEPA_LOCUS30345</name>
</gene>
<dbReference type="EMBL" id="CAWYQH010000163">
    <property type="protein sequence ID" value="CAK8697061.1"/>
    <property type="molecule type" value="Genomic_DNA"/>
</dbReference>
<name>A0ABP0GZ82_CLALP</name>
<dbReference type="Gene3D" id="3.90.70.10">
    <property type="entry name" value="Cysteine proteinases"/>
    <property type="match status" value="2"/>
</dbReference>
<dbReference type="PROSITE" id="PS50235">
    <property type="entry name" value="USP_3"/>
    <property type="match status" value="1"/>
</dbReference>
<keyword evidence="4 5" id="KW-0378">Hydrolase</keyword>
<evidence type="ECO:0000313" key="8">
    <source>
        <dbReference type="EMBL" id="CAK8697061.1"/>
    </source>
</evidence>
<evidence type="ECO:0000256" key="5">
    <source>
        <dbReference type="RuleBase" id="RU366025"/>
    </source>
</evidence>
<dbReference type="PANTHER" id="PTHR24006:SF733">
    <property type="entry name" value="RE52890P"/>
    <property type="match status" value="1"/>
</dbReference>
<dbReference type="PROSITE" id="PS00973">
    <property type="entry name" value="USP_2"/>
    <property type="match status" value="1"/>
</dbReference>
<dbReference type="InterPro" id="IPR038765">
    <property type="entry name" value="Papain-like_cys_pep_sf"/>
</dbReference>
<reference evidence="8 9" key="1">
    <citation type="submission" date="2024-02" db="EMBL/GenBank/DDBJ databases">
        <authorList>
            <person name="Daric V."/>
            <person name="Darras S."/>
        </authorList>
    </citation>
    <scope>NUCLEOTIDE SEQUENCE [LARGE SCALE GENOMIC DNA]</scope>
</reference>
<comment type="similarity">
    <text evidence="2 5">Belongs to the peptidase C19 family.</text>
</comment>
<evidence type="ECO:0000256" key="1">
    <source>
        <dbReference type="ARBA" id="ARBA00000707"/>
    </source>
</evidence>
<keyword evidence="3 5" id="KW-0645">Protease</keyword>
<dbReference type="PANTHER" id="PTHR24006">
    <property type="entry name" value="UBIQUITIN CARBOXYL-TERMINAL HYDROLASE"/>
    <property type="match status" value="1"/>
</dbReference>
<accession>A0ABP0GZ82</accession>
<evidence type="ECO:0000313" key="9">
    <source>
        <dbReference type="Proteomes" id="UP001642483"/>
    </source>
</evidence>
<organism evidence="8 9">
    <name type="scientific">Clavelina lepadiformis</name>
    <name type="common">Light-bulb sea squirt</name>
    <name type="synonym">Ascidia lepadiformis</name>
    <dbReference type="NCBI Taxonomy" id="159417"/>
    <lineage>
        <taxon>Eukaryota</taxon>
        <taxon>Metazoa</taxon>
        <taxon>Chordata</taxon>
        <taxon>Tunicata</taxon>
        <taxon>Ascidiacea</taxon>
        <taxon>Aplousobranchia</taxon>
        <taxon>Clavelinidae</taxon>
        <taxon>Clavelina</taxon>
    </lineage>
</organism>
<dbReference type="InterPro" id="IPR050164">
    <property type="entry name" value="Peptidase_C19"/>
</dbReference>
<feature type="compositionally biased region" description="Low complexity" evidence="6">
    <location>
        <begin position="200"/>
        <end position="228"/>
    </location>
</feature>
<evidence type="ECO:0000256" key="4">
    <source>
        <dbReference type="ARBA" id="ARBA00022801"/>
    </source>
</evidence>
<feature type="region of interest" description="Disordered" evidence="6">
    <location>
        <begin position="198"/>
        <end position="231"/>
    </location>
</feature>
<evidence type="ECO:0000259" key="7">
    <source>
        <dbReference type="PROSITE" id="PS50235"/>
    </source>
</evidence>
<dbReference type="Proteomes" id="UP001642483">
    <property type="component" value="Unassembled WGS sequence"/>
</dbReference>
<dbReference type="CDD" id="cd02663">
    <property type="entry name" value="Peptidase_C19G"/>
    <property type="match status" value="1"/>
</dbReference>
<dbReference type="EC" id="3.4.19.12" evidence="5"/>
<sequence>MKGCLPNIMGANASAALMKEIGPDQFPPNERYFGLHNFGNTCYCNSILQALFFCPPFREQVLQYRLQQNGKHSANGKKDSLLACLCDLFYSIANQKKKCGVLQPKKFMARLRKEYELFDNYMQHDAHELFNHLLNSIHLVLVEERKAERERKRLLEQHAAAGNGIKKERTSFFGRSRKEKPALTQNSLKTMDILPEVSADASTGNGDTTTSTDHSGSLSSVGTSESPSFSAENTLNLNDLLNHKQGLVDNSRAAPVNGNTSEEESVPVKSSSFSFFSRAKHNKKTPSSFKSSDNGDSFKAANSYTEEYDEDTKTWINDIFQGTYTTITRCLTCETVKNKDEDFLDLSVDIEQNTSITHCLRVFSNQQILSGEHKYSCEVCRSKQEAQIQMRIKKLPMILALHLKRFKYCDTLNKYTKLTYRVVFPFELRLFNTTDDASNPERLYDLIAVVVHCGSGPYRGHYVSIVKSHGMWLLFDDDTVEKLEPSGMEDFYGVTADKNSESGYILFYQSKE</sequence>
<protein>
    <recommendedName>
        <fullName evidence="5">Ubiquitin carboxyl-terminal hydrolase</fullName>
        <ecNumber evidence="5">3.4.19.12</ecNumber>
    </recommendedName>
</protein>
<comment type="caution">
    <text evidence="8">The sequence shown here is derived from an EMBL/GenBank/DDBJ whole genome shotgun (WGS) entry which is preliminary data.</text>
</comment>
<keyword evidence="9" id="KW-1185">Reference proteome</keyword>
<evidence type="ECO:0000256" key="2">
    <source>
        <dbReference type="ARBA" id="ARBA00009085"/>
    </source>
</evidence>